<feature type="compositionally biased region" description="Low complexity" evidence="1">
    <location>
        <begin position="59"/>
        <end position="74"/>
    </location>
</feature>
<sequence>MPAAARSLSLCPLPLPRCHLAPPSRLPLAPPPRPPPPPRSVVAADPSRCHLRFQPSPSPATSASPPRAASTSSAAAIAPPSLGASASPLALLPSPSAAVSASATAVAVAERRRCRLRLASLLLLLPSTAVGPSSTAAAITERRRCVLRCLRQRPLLCPPPLPEPTSRKVGAAARRGEPYVASSRARPLSPIRSSLNLAFVAGSKPRRRYKSSGAFGCLLVVTSGKKNMR</sequence>
<proteinExistence type="predicted"/>
<feature type="region of interest" description="Disordered" evidence="1">
    <location>
        <begin position="22"/>
        <end position="74"/>
    </location>
</feature>
<accession>A0A0E0EPR2</accession>
<evidence type="ECO:0000313" key="3">
    <source>
        <dbReference type="Proteomes" id="UP000008021"/>
    </source>
</evidence>
<evidence type="ECO:0000313" key="2">
    <source>
        <dbReference type="EnsemblPlants" id="OMERI09G01480.3"/>
    </source>
</evidence>
<keyword evidence="3" id="KW-1185">Reference proteome</keyword>
<feature type="compositionally biased region" description="Pro residues" evidence="1">
    <location>
        <begin position="24"/>
        <end position="39"/>
    </location>
</feature>
<reference evidence="2" key="1">
    <citation type="submission" date="2015-04" db="UniProtKB">
        <authorList>
            <consortium name="EnsemblPlants"/>
        </authorList>
    </citation>
    <scope>IDENTIFICATION</scope>
</reference>
<evidence type="ECO:0000256" key="1">
    <source>
        <dbReference type="SAM" id="MobiDB-lite"/>
    </source>
</evidence>
<reference evidence="2" key="2">
    <citation type="submission" date="2018-05" db="EMBL/GenBank/DDBJ databases">
        <title>OmerRS3 (Oryza meridionalis Reference Sequence Version 3).</title>
        <authorList>
            <person name="Zhang J."/>
            <person name="Kudrna D."/>
            <person name="Lee S."/>
            <person name="Talag J."/>
            <person name="Welchert J."/>
            <person name="Wing R.A."/>
        </authorList>
    </citation>
    <scope>NUCLEOTIDE SEQUENCE [LARGE SCALE GENOMIC DNA]</scope>
    <source>
        <strain evidence="2">cv. OR44</strain>
    </source>
</reference>
<dbReference type="AlphaFoldDB" id="A0A0E0EPR2"/>
<name>A0A0E0EPR2_9ORYZ</name>
<dbReference type="Proteomes" id="UP000008021">
    <property type="component" value="Chromosome 9"/>
</dbReference>
<organism evidence="2">
    <name type="scientific">Oryza meridionalis</name>
    <dbReference type="NCBI Taxonomy" id="40149"/>
    <lineage>
        <taxon>Eukaryota</taxon>
        <taxon>Viridiplantae</taxon>
        <taxon>Streptophyta</taxon>
        <taxon>Embryophyta</taxon>
        <taxon>Tracheophyta</taxon>
        <taxon>Spermatophyta</taxon>
        <taxon>Magnoliopsida</taxon>
        <taxon>Liliopsida</taxon>
        <taxon>Poales</taxon>
        <taxon>Poaceae</taxon>
        <taxon>BOP clade</taxon>
        <taxon>Oryzoideae</taxon>
        <taxon>Oryzeae</taxon>
        <taxon>Oryzinae</taxon>
        <taxon>Oryza</taxon>
    </lineage>
</organism>
<dbReference type="EnsemblPlants" id="OMERI09G01480.3">
    <property type="protein sequence ID" value="OMERI09G01480.3"/>
    <property type="gene ID" value="OMERI09G01480"/>
</dbReference>
<protein>
    <submittedName>
        <fullName evidence="2">Uncharacterized protein</fullName>
    </submittedName>
</protein>
<dbReference type="HOGENOM" id="CLU_105613_0_0_1"/>
<dbReference type="Gramene" id="OMERI09G01480.3">
    <property type="protein sequence ID" value="OMERI09G01480.3"/>
    <property type="gene ID" value="OMERI09G01480"/>
</dbReference>